<dbReference type="AlphaFoldDB" id="A0A1H4D602"/>
<sequence>MFPTLGDLFGITLPIDTHAFFVGVGVLVAGIVFWWEARRRGQTSDAVLYTVLGALLGAGIFMRLGTWLQSTDLRENATLAEQWAYGNRSIIGGLFGAWLGVHIAKRLTGYRERTGDLYAPAVAAGMAVGRIACLLTENPGTPCPACALGATCHATNGVCGIGLTLDPETASRLGAPAGVVLHPAFVYEILFHAAAFAVLWWYLRKRLKAPGEMFVLYIAAYAVFRFGVEFVRGNEVVFAGLTRPQLVLAATIPLIFARIGYGYRHGRYDSLRRGSTAHAPARALR</sequence>
<evidence type="ECO:0000256" key="2">
    <source>
        <dbReference type="ARBA" id="ARBA00022475"/>
    </source>
</evidence>
<gene>
    <name evidence="8" type="ORF">SAMN02910418_02154</name>
</gene>
<evidence type="ECO:0000313" key="9">
    <source>
        <dbReference type="Proteomes" id="UP000199288"/>
    </source>
</evidence>
<keyword evidence="5 7" id="KW-1133">Transmembrane helix</keyword>
<feature type="transmembrane region" description="Helical" evidence="7">
    <location>
        <begin position="17"/>
        <end position="35"/>
    </location>
</feature>
<proteinExistence type="inferred from homology"/>
<keyword evidence="9" id="KW-1185">Reference proteome</keyword>
<dbReference type="PANTHER" id="PTHR30589:SF0">
    <property type="entry name" value="PHOSPHATIDYLGLYCEROL--PROLIPOPROTEIN DIACYLGLYCERYL TRANSFERASE"/>
    <property type="match status" value="1"/>
</dbReference>
<evidence type="ECO:0000256" key="3">
    <source>
        <dbReference type="ARBA" id="ARBA00022679"/>
    </source>
</evidence>
<dbReference type="RefSeq" id="WP_092565761.1">
    <property type="nucleotide sequence ID" value="NZ_FNQV01000015.1"/>
</dbReference>
<evidence type="ECO:0000256" key="1">
    <source>
        <dbReference type="ARBA" id="ARBA00007150"/>
    </source>
</evidence>
<feature type="transmembrane region" description="Helical" evidence="7">
    <location>
        <begin position="245"/>
        <end position="263"/>
    </location>
</feature>
<keyword evidence="2" id="KW-1003">Cell membrane</keyword>
<feature type="transmembrane region" description="Helical" evidence="7">
    <location>
        <begin position="184"/>
        <end position="202"/>
    </location>
</feature>
<feature type="transmembrane region" description="Helical" evidence="7">
    <location>
        <begin position="116"/>
        <end position="132"/>
    </location>
</feature>
<dbReference type="GO" id="GO:0005886">
    <property type="term" value="C:plasma membrane"/>
    <property type="evidence" value="ECO:0007669"/>
    <property type="project" value="InterPro"/>
</dbReference>
<dbReference type="InterPro" id="IPR001640">
    <property type="entry name" value="Lgt"/>
</dbReference>
<name>A0A1H4D602_9ACTO</name>
<protein>
    <submittedName>
        <fullName evidence="8">Prolipoprotein diacylglyceryltransferase</fullName>
    </submittedName>
</protein>
<keyword evidence="4 7" id="KW-0812">Transmembrane</keyword>
<feature type="transmembrane region" description="Helical" evidence="7">
    <location>
        <begin position="47"/>
        <end position="65"/>
    </location>
</feature>
<keyword evidence="8" id="KW-0449">Lipoprotein</keyword>
<evidence type="ECO:0000313" key="8">
    <source>
        <dbReference type="EMBL" id="SEA68071.1"/>
    </source>
</evidence>
<evidence type="ECO:0000256" key="6">
    <source>
        <dbReference type="ARBA" id="ARBA00023136"/>
    </source>
</evidence>
<evidence type="ECO:0000256" key="5">
    <source>
        <dbReference type="ARBA" id="ARBA00022989"/>
    </source>
</evidence>
<evidence type="ECO:0000256" key="4">
    <source>
        <dbReference type="ARBA" id="ARBA00022692"/>
    </source>
</evidence>
<dbReference type="EMBL" id="FNQV01000015">
    <property type="protein sequence ID" value="SEA68071.1"/>
    <property type="molecule type" value="Genomic_DNA"/>
</dbReference>
<evidence type="ECO:0000256" key="7">
    <source>
        <dbReference type="SAM" id="Phobius"/>
    </source>
</evidence>
<dbReference type="OrthoDB" id="871140at2"/>
<feature type="transmembrane region" description="Helical" evidence="7">
    <location>
        <begin position="214"/>
        <end position="233"/>
    </location>
</feature>
<dbReference type="Pfam" id="PF01790">
    <property type="entry name" value="LGT"/>
    <property type="match status" value="1"/>
</dbReference>
<feature type="transmembrane region" description="Helical" evidence="7">
    <location>
        <begin position="85"/>
        <end position="104"/>
    </location>
</feature>
<keyword evidence="3 8" id="KW-0808">Transferase</keyword>
<dbReference type="GO" id="GO:0042158">
    <property type="term" value="P:lipoprotein biosynthetic process"/>
    <property type="evidence" value="ECO:0007669"/>
    <property type="project" value="InterPro"/>
</dbReference>
<keyword evidence="6 7" id="KW-0472">Membrane</keyword>
<reference evidence="9" key="1">
    <citation type="submission" date="2016-10" db="EMBL/GenBank/DDBJ databases">
        <authorList>
            <person name="Varghese N."/>
            <person name="Submissions S."/>
        </authorList>
    </citation>
    <scope>NUCLEOTIDE SEQUENCE [LARGE SCALE GENOMIC DNA]</scope>
    <source>
        <strain evidence="9">KPR-1</strain>
    </source>
</reference>
<comment type="similarity">
    <text evidence="1">Belongs to the Lgt family.</text>
</comment>
<organism evidence="8 9">
    <name type="scientific">Bowdeniella nasicola</name>
    <dbReference type="NCBI Taxonomy" id="208480"/>
    <lineage>
        <taxon>Bacteria</taxon>
        <taxon>Bacillati</taxon>
        <taxon>Actinomycetota</taxon>
        <taxon>Actinomycetes</taxon>
        <taxon>Actinomycetales</taxon>
        <taxon>Actinomycetaceae</taxon>
        <taxon>Bowdeniella</taxon>
    </lineage>
</organism>
<dbReference type="GO" id="GO:0008961">
    <property type="term" value="F:phosphatidylglycerol-prolipoprotein diacylglyceryl transferase activity"/>
    <property type="evidence" value="ECO:0007669"/>
    <property type="project" value="InterPro"/>
</dbReference>
<dbReference type="PANTHER" id="PTHR30589">
    <property type="entry name" value="PROLIPOPROTEIN DIACYLGLYCERYL TRANSFERASE"/>
    <property type="match status" value="1"/>
</dbReference>
<dbReference type="Proteomes" id="UP000199288">
    <property type="component" value="Unassembled WGS sequence"/>
</dbReference>
<accession>A0A1H4D602</accession>